<dbReference type="RefSeq" id="WP_327619289.1">
    <property type="nucleotide sequence ID" value="NZ_JAYWTM010000022.1"/>
</dbReference>
<organism evidence="1 2">
    <name type="scientific">Brenneria populi</name>
    <dbReference type="NCBI Taxonomy" id="1505588"/>
    <lineage>
        <taxon>Bacteria</taxon>
        <taxon>Pseudomonadati</taxon>
        <taxon>Pseudomonadota</taxon>
        <taxon>Gammaproteobacteria</taxon>
        <taxon>Enterobacterales</taxon>
        <taxon>Pectobacteriaceae</taxon>
        <taxon>Brenneria</taxon>
    </lineage>
</organism>
<name>A0ABU6JV68_9GAMM</name>
<sequence>MLFARTTPSTRLTRAGKLLSDHMPRETPSVLTEIFPQISGDPSGRKCFSTSLTTARDKKLAAHLKIRFLRMQ</sequence>
<dbReference type="Proteomes" id="UP001309705">
    <property type="component" value="Unassembled WGS sequence"/>
</dbReference>
<evidence type="ECO:0000313" key="1">
    <source>
        <dbReference type="EMBL" id="MEC5344485.1"/>
    </source>
</evidence>
<keyword evidence="2" id="KW-1185">Reference proteome</keyword>
<protein>
    <recommendedName>
        <fullName evidence="3">Transposase</fullName>
    </recommendedName>
</protein>
<reference evidence="1 2" key="1">
    <citation type="journal article" date="2017" name="Int. J. Syst. Evol. Microbiol.">
        <title>Brenneria populi subsp. brevivirga subsp. nov. isolated from symptomatic bark of Populus x euramericana canker, and description of Brenneria populi subsp. populi subsp. nov.</title>
        <authorList>
            <person name="Zheng M.H."/>
            <person name="Piao C.G."/>
            <person name="Xue H."/>
            <person name="Guo M.W."/>
            <person name="Li Y."/>
        </authorList>
    </citation>
    <scope>NUCLEOTIDE SEQUENCE [LARGE SCALE GENOMIC DNA]</scope>
    <source>
        <strain evidence="1 2">D9-5</strain>
    </source>
</reference>
<evidence type="ECO:0008006" key="3">
    <source>
        <dbReference type="Google" id="ProtNLM"/>
    </source>
</evidence>
<gene>
    <name evidence="1" type="ORF">VSX58_17980</name>
</gene>
<evidence type="ECO:0000313" key="2">
    <source>
        <dbReference type="Proteomes" id="UP001309705"/>
    </source>
</evidence>
<dbReference type="EMBL" id="JAYWTM010000022">
    <property type="protein sequence ID" value="MEC5344485.1"/>
    <property type="molecule type" value="Genomic_DNA"/>
</dbReference>
<accession>A0ABU6JV68</accession>
<comment type="caution">
    <text evidence="1">The sequence shown here is derived from an EMBL/GenBank/DDBJ whole genome shotgun (WGS) entry which is preliminary data.</text>
</comment>
<proteinExistence type="predicted"/>